<dbReference type="GO" id="GO:0032044">
    <property type="term" value="C:DSIF complex"/>
    <property type="evidence" value="ECO:0007669"/>
    <property type="project" value="TreeGrafter"/>
</dbReference>
<feature type="domain" description="Spt5 transcription elongation factor N-terminal" evidence="2">
    <location>
        <begin position="31"/>
        <end position="125"/>
    </location>
</feature>
<feature type="region of interest" description="Disordered" evidence="1">
    <location>
        <begin position="1"/>
        <end position="25"/>
    </location>
</feature>
<protein>
    <recommendedName>
        <fullName evidence="2">Spt5 transcription elongation factor N-terminal domain-containing protein</fullName>
    </recommendedName>
</protein>
<sequence length="149" mass="17431">MIGFQEYDEEEDEEDDRPHKKKKKKDRFGGFIIDEAEVDDEVDDDEEWEDGVEVGIVSNEYEELGPTARDIEGRRRVTNLWDSQKEDEIEEYLRKKYADESVAARHFGDGGEDMSDEITQQTLLPGVKDPNLWMVRCRIGEEKSTPYFC</sequence>
<evidence type="ECO:0000256" key="1">
    <source>
        <dbReference type="SAM" id="MobiDB-lite"/>
    </source>
</evidence>
<dbReference type="Pfam" id="PF11942">
    <property type="entry name" value="Spt5_N"/>
    <property type="match status" value="1"/>
</dbReference>
<dbReference type="InterPro" id="IPR036735">
    <property type="entry name" value="NGN_dom_sf"/>
</dbReference>
<proteinExistence type="predicted"/>
<dbReference type="InterPro" id="IPR039659">
    <property type="entry name" value="SPT5"/>
</dbReference>
<reference evidence="3" key="1">
    <citation type="submission" date="2020-11" db="EMBL/GenBank/DDBJ databases">
        <authorList>
            <person name="Tran Van P."/>
        </authorList>
    </citation>
    <scope>NUCLEOTIDE SEQUENCE</scope>
</reference>
<name>A0A7R9K5K8_TIMGE</name>
<accession>A0A7R9K5K8</accession>
<feature type="compositionally biased region" description="Acidic residues" evidence="1">
    <location>
        <begin position="1"/>
        <end position="15"/>
    </location>
</feature>
<organism evidence="3">
    <name type="scientific">Timema genevievae</name>
    <name type="common">Walking stick</name>
    <dbReference type="NCBI Taxonomy" id="629358"/>
    <lineage>
        <taxon>Eukaryota</taxon>
        <taxon>Metazoa</taxon>
        <taxon>Ecdysozoa</taxon>
        <taxon>Arthropoda</taxon>
        <taxon>Hexapoda</taxon>
        <taxon>Insecta</taxon>
        <taxon>Pterygota</taxon>
        <taxon>Neoptera</taxon>
        <taxon>Polyneoptera</taxon>
        <taxon>Phasmatodea</taxon>
        <taxon>Timematodea</taxon>
        <taxon>Timematoidea</taxon>
        <taxon>Timematidae</taxon>
        <taxon>Timema</taxon>
    </lineage>
</organism>
<dbReference type="InterPro" id="IPR022581">
    <property type="entry name" value="Spt5_N"/>
</dbReference>
<dbReference type="GO" id="GO:0032784">
    <property type="term" value="P:regulation of DNA-templated transcription elongation"/>
    <property type="evidence" value="ECO:0007669"/>
    <property type="project" value="InterPro"/>
</dbReference>
<dbReference type="GO" id="GO:0006357">
    <property type="term" value="P:regulation of transcription by RNA polymerase II"/>
    <property type="evidence" value="ECO:0007669"/>
    <property type="project" value="InterPro"/>
</dbReference>
<dbReference type="AlphaFoldDB" id="A0A7R9K5K8"/>
<evidence type="ECO:0000259" key="2">
    <source>
        <dbReference type="Pfam" id="PF11942"/>
    </source>
</evidence>
<gene>
    <name evidence="3" type="ORF">TGEB3V08_LOCUS8284</name>
</gene>
<dbReference type="GO" id="GO:0006368">
    <property type="term" value="P:transcription elongation by RNA polymerase II"/>
    <property type="evidence" value="ECO:0007669"/>
    <property type="project" value="TreeGrafter"/>
</dbReference>
<dbReference type="EMBL" id="OE843133">
    <property type="protein sequence ID" value="CAD7602342.1"/>
    <property type="molecule type" value="Genomic_DNA"/>
</dbReference>
<dbReference type="GO" id="GO:0003729">
    <property type="term" value="F:mRNA binding"/>
    <property type="evidence" value="ECO:0007669"/>
    <property type="project" value="TreeGrafter"/>
</dbReference>
<dbReference type="PANTHER" id="PTHR11125:SF7">
    <property type="entry name" value="TRANSCRIPTION ELONGATION FACTOR SPT5"/>
    <property type="match status" value="1"/>
</dbReference>
<dbReference type="Gene3D" id="3.30.70.940">
    <property type="entry name" value="NusG, N-terminal domain"/>
    <property type="match status" value="1"/>
</dbReference>
<evidence type="ECO:0000313" key="3">
    <source>
        <dbReference type="EMBL" id="CAD7602342.1"/>
    </source>
</evidence>
<dbReference type="PANTHER" id="PTHR11125">
    <property type="entry name" value="SUPPRESSOR OF TY 5"/>
    <property type="match status" value="1"/>
</dbReference>